<evidence type="ECO:0008006" key="3">
    <source>
        <dbReference type="Google" id="ProtNLM"/>
    </source>
</evidence>
<protein>
    <recommendedName>
        <fullName evidence="3">DUF1203 domain-containing protein</fullName>
    </recommendedName>
</protein>
<dbReference type="InterPro" id="IPR009593">
    <property type="entry name" value="DUF1203"/>
</dbReference>
<organism evidence="1 2">
    <name type="scientific">Amphiplicatus metriothermophilus</name>
    <dbReference type="NCBI Taxonomy" id="1519374"/>
    <lineage>
        <taxon>Bacteria</taxon>
        <taxon>Pseudomonadati</taxon>
        <taxon>Pseudomonadota</taxon>
        <taxon>Alphaproteobacteria</taxon>
        <taxon>Parvularculales</taxon>
        <taxon>Parvularculaceae</taxon>
        <taxon>Amphiplicatus</taxon>
    </lineage>
</organism>
<evidence type="ECO:0000313" key="2">
    <source>
        <dbReference type="Proteomes" id="UP000198346"/>
    </source>
</evidence>
<sequence length="155" mass="16677">MSFVIAGLSPEEFAPLYGLDEAALAARGVVRKIADRKPGYPCRVTLQDAEPGERVLLLNHESHKAATPYRSAYAIYVREGASAPARHVDEIPPVLRGRPIALRIFDAGGMLIGADLALSGEPAENIRRALDNPQAAYIDAHNAAYGCFAARVQRA</sequence>
<dbReference type="PIRSF" id="PIRSF034110">
    <property type="entry name" value="DUF1203"/>
    <property type="match status" value="1"/>
</dbReference>
<dbReference type="RefSeq" id="WP_183233966.1">
    <property type="nucleotide sequence ID" value="NZ_FZQA01000001.1"/>
</dbReference>
<evidence type="ECO:0000313" key="1">
    <source>
        <dbReference type="EMBL" id="SNT67524.1"/>
    </source>
</evidence>
<dbReference type="EMBL" id="FZQA01000001">
    <property type="protein sequence ID" value="SNT67524.1"/>
    <property type="molecule type" value="Genomic_DNA"/>
</dbReference>
<proteinExistence type="predicted"/>
<dbReference type="Pfam" id="PF06718">
    <property type="entry name" value="DUF1203"/>
    <property type="match status" value="1"/>
</dbReference>
<gene>
    <name evidence="1" type="ORF">SAMN06297382_0012</name>
</gene>
<dbReference type="Proteomes" id="UP000198346">
    <property type="component" value="Unassembled WGS sequence"/>
</dbReference>
<name>A0A239PKE5_9PROT</name>
<dbReference type="AlphaFoldDB" id="A0A239PKE5"/>
<reference evidence="1 2" key="1">
    <citation type="submission" date="2017-07" db="EMBL/GenBank/DDBJ databases">
        <authorList>
            <person name="Sun Z.S."/>
            <person name="Albrecht U."/>
            <person name="Echele G."/>
            <person name="Lee C.C."/>
        </authorList>
    </citation>
    <scope>NUCLEOTIDE SEQUENCE [LARGE SCALE GENOMIC DNA]</scope>
    <source>
        <strain evidence="1 2">CGMCC 1.12710</strain>
    </source>
</reference>
<accession>A0A239PKE5</accession>
<keyword evidence="2" id="KW-1185">Reference proteome</keyword>